<evidence type="ECO:0000313" key="3">
    <source>
        <dbReference type="EMBL" id="NJP12779.1"/>
    </source>
</evidence>
<dbReference type="InterPro" id="IPR010982">
    <property type="entry name" value="Lambda_DNA-bd_dom_sf"/>
</dbReference>
<organism evidence="3 4">
    <name type="scientific">Streptomyces thermoviolaceus subsp. thermoviolaceus</name>
    <dbReference type="NCBI Taxonomy" id="66860"/>
    <lineage>
        <taxon>Bacteria</taxon>
        <taxon>Bacillati</taxon>
        <taxon>Actinomycetota</taxon>
        <taxon>Actinomycetes</taxon>
        <taxon>Kitasatosporales</taxon>
        <taxon>Streptomycetaceae</taxon>
        <taxon>Streptomyces</taxon>
    </lineage>
</organism>
<dbReference type="SUPFAM" id="SSF48452">
    <property type="entry name" value="TPR-like"/>
    <property type="match status" value="1"/>
</dbReference>
<dbReference type="PROSITE" id="PS50943">
    <property type="entry name" value="HTH_CROC1"/>
    <property type="match status" value="1"/>
</dbReference>
<dbReference type="CDD" id="cd00093">
    <property type="entry name" value="HTH_XRE"/>
    <property type="match status" value="1"/>
</dbReference>
<comment type="caution">
    <text evidence="3">The sequence shown here is derived from an EMBL/GenBank/DDBJ whole genome shotgun (WGS) entry which is preliminary data.</text>
</comment>
<evidence type="ECO:0000313" key="4">
    <source>
        <dbReference type="Proteomes" id="UP000635996"/>
    </source>
</evidence>
<name>A0ABX0YLE3_STRTL</name>
<dbReference type="Gene3D" id="1.25.40.10">
    <property type="entry name" value="Tetratricopeptide repeat domain"/>
    <property type="match status" value="1"/>
</dbReference>
<feature type="domain" description="HTH cro/C1-type" evidence="2">
    <location>
        <begin position="12"/>
        <end position="68"/>
    </location>
</feature>
<evidence type="ECO:0000256" key="1">
    <source>
        <dbReference type="SAM" id="MobiDB-lite"/>
    </source>
</evidence>
<dbReference type="EMBL" id="JAATEL010000001">
    <property type="protein sequence ID" value="NJP12779.1"/>
    <property type="molecule type" value="Genomic_DNA"/>
</dbReference>
<sequence>MLHEPAVFGAELRRLRIRAGLTLSQFAAAVHYSKSQLSKIENGLRRPTPEFARLCDAVLGTGGTLARLVPAVKDRRGARTPADRPKTPGRRRTAAGVLRSYDDGRPTRRQVMAVGAASVLAVAPLDDRIAAHVPGLGSADPDPGPDPVATYRDLFTQFRRVGQLSPPHTLLPVLAEQTRCLRDLSDHCAGRTKSGLLNLAARHAEFAGWMAQESGDDEAALDWTEHAVRLADAAGDRVLSAYALTRRALISYYAGDATETILLASGALSPRVPARIRGFAAQHVGQGHALAGDHTACLRHLEQARCLLESEAPDPDTPRLGPSNLDDPITMITGWCLLDLGRPRQAAELLDACCERLPPHALRTRARYGIRRALAHARAGEVEHACSLARELLPAVRAADSATIRLDLRRLARTLARFRSVPAVASLSPDLTAALHPTVQ</sequence>
<dbReference type="SUPFAM" id="SSF47413">
    <property type="entry name" value="lambda repressor-like DNA-binding domains"/>
    <property type="match status" value="1"/>
</dbReference>
<feature type="compositionally biased region" description="Basic and acidic residues" evidence="1">
    <location>
        <begin position="74"/>
        <end position="86"/>
    </location>
</feature>
<proteinExistence type="predicted"/>
<reference evidence="3 4" key="1">
    <citation type="submission" date="2020-03" db="EMBL/GenBank/DDBJ databases">
        <title>WGS of actinomycetes isolated from Thailand.</title>
        <authorList>
            <person name="Thawai C."/>
        </authorList>
    </citation>
    <scope>NUCLEOTIDE SEQUENCE [LARGE SCALE GENOMIC DNA]</scope>
    <source>
        <strain evidence="3 4">NBRC 13905</strain>
    </source>
</reference>
<dbReference type="Pfam" id="PF13560">
    <property type="entry name" value="HTH_31"/>
    <property type="match status" value="1"/>
</dbReference>
<gene>
    <name evidence="3" type="ORF">HCJ95_00365</name>
</gene>
<keyword evidence="4" id="KW-1185">Reference proteome</keyword>
<dbReference type="SMART" id="SM00530">
    <property type="entry name" value="HTH_XRE"/>
    <property type="match status" value="1"/>
</dbReference>
<dbReference type="Gene3D" id="1.10.260.40">
    <property type="entry name" value="lambda repressor-like DNA-binding domains"/>
    <property type="match status" value="1"/>
</dbReference>
<evidence type="ECO:0000259" key="2">
    <source>
        <dbReference type="PROSITE" id="PS50943"/>
    </source>
</evidence>
<dbReference type="Proteomes" id="UP000635996">
    <property type="component" value="Unassembled WGS sequence"/>
</dbReference>
<feature type="region of interest" description="Disordered" evidence="1">
    <location>
        <begin position="74"/>
        <end position="93"/>
    </location>
</feature>
<dbReference type="InterPro" id="IPR001387">
    <property type="entry name" value="Cro/C1-type_HTH"/>
</dbReference>
<protein>
    <submittedName>
        <fullName evidence="3">Helix-turn-helix domain-containing protein</fullName>
    </submittedName>
</protein>
<accession>A0ABX0YLE3</accession>
<dbReference type="InterPro" id="IPR011990">
    <property type="entry name" value="TPR-like_helical_dom_sf"/>
</dbReference>